<accession>A0A443RWG4</accession>
<dbReference type="InterPro" id="IPR043502">
    <property type="entry name" value="DNA/RNA_pol_sf"/>
</dbReference>
<dbReference type="SUPFAM" id="SSF56672">
    <property type="entry name" value="DNA/RNA polymerases"/>
    <property type="match status" value="1"/>
</dbReference>
<name>A0A443RWG4_9ACAR</name>
<proteinExistence type="predicted"/>
<sequence>MYETYKRIRNKLTSVIRSEKKKASVRILEENKSKPKKLWDILLDKFGRKAKKRLVDFDITQLNNHFCKYGEGHSSFVLDTEPSQEGFQFTSVSDEDVLRSFKHLKNSKSVGADNISLTMAKMALPFILPHITALFNLILKTGVYPQIWKIAKVTAVEKKAKPSSPADFRPISVLCLFSKVFERLLHEQLYAHLATNNLLSSNQFGFRSNVSTVDALLAVQYDILNARNNRQLAAMVQLDLSDAFGSVPHKLLLE</sequence>
<dbReference type="EMBL" id="NCKV01023295">
    <property type="protein sequence ID" value="RWS19723.1"/>
    <property type="molecule type" value="Genomic_DNA"/>
</dbReference>
<dbReference type="STRING" id="299467.A0A443RWG4"/>
<dbReference type="PROSITE" id="PS50878">
    <property type="entry name" value="RT_POL"/>
    <property type="match status" value="1"/>
</dbReference>
<evidence type="ECO:0000313" key="2">
    <source>
        <dbReference type="EMBL" id="RWS19723.1"/>
    </source>
</evidence>
<keyword evidence="2" id="KW-0695">RNA-directed DNA polymerase</keyword>
<dbReference type="GO" id="GO:0003964">
    <property type="term" value="F:RNA-directed DNA polymerase activity"/>
    <property type="evidence" value="ECO:0007669"/>
    <property type="project" value="UniProtKB-KW"/>
</dbReference>
<dbReference type="Pfam" id="PF00078">
    <property type="entry name" value="RVT_1"/>
    <property type="match status" value="1"/>
</dbReference>
<keyword evidence="2" id="KW-0548">Nucleotidyltransferase</keyword>
<protein>
    <submittedName>
        <fullName evidence="2">RNA-directed DNA polymerase from mobile element jockey-like protein</fullName>
    </submittedName>
</protein>
<gene>
    <name evidence="2" type="ORF">B4U80_03927</name>
</gene>
<dbReference type="OrthoDB" id="6511366at2759"/>
<organism evidence="2 3">
    <name type="scientific">Leptotrombidium deliense</name>
    <dbReference type="NCBI Taxonomy" id="299467"/>
    <lineage>
        <taxon>Eukaryota</taxon>
        <taxon>Metazoa</taxon>
        <taxon>Ecdysozoa</taxon>
        <taxon>Arthropoda</taxon>
        <taxon>Chelicerata</taxon>
        <taxon>Arachnida</taxon>
        <taxon>Acari</taxon>
        <taxon>Acariformes</taxon>
        <taxon>Trombidiformes</taxon>
        <taxon>Prostigmata</taxon>
        <taxon>Anystina</taxon>
        <taxon>Parasitengona</taxon>
        <taxon>Trombiculoidea</taxon>
        <taxon>Trombiculidae</taxon>
        <taxon>Leptotrombidium</taxon>
    </lineage>
</organism>
<keyword evidence="2" id="KW-0808">Transferase</keyword>
<feature type="non-terminal residue" evidence="2">
    <location>
        <position position="254"/>
    </location>
</feature>
<dbReference type="InterPro" id="IPR000477">
    <property type="entry name" value="RT_dom"/>
</dbReference>
<dbReference type="AlphaFoldDB" id="A0A443RWG4"/>
<dbReference type="PANTHER" id="PTHR47510:SF3">
    <property type="entry name" value="ENDO_EXONUCLEASE_PHOSPHATASE DOMAIN-CONTAINING PROTEIN"/>
    <property type="match status" value="1"/>
</dbReference>
<dbReference type="VEuPathDB" id="VectorBase:LDEU012317"/>
<comment type="caution">
    <text evidence="2">The sequence shown here is derived from an EMBL/GenBank/DDBJ whole genome shotgun (WGS) entry which is preliminary data.</text>
</comment>
<reference evidence="2 3" key="1">
    <citation type="journal article" date="2018" name="Gigascience">
        <title>Genomes of trombidid mites reveal novel predicted allergens and laterally-transferred genes associated with secondary metabolism.</title>
        <authorList>
            <person name="Dong X."/>
            <person name="Chaisiri K."/>
            <person name="Xia D."/>
            <person name="Armstrong S.D."/>
            <person name="Fang Y."/>
            <person name="Donnelly M.J."/>
            <person name="Kadowaki T."/>
            <person name="McGarry J.W."/>
            <person name="Darby A.C."/>
            <person name="Makepeace B.L."/>
        </authorList>
    </citation>
    <scope>NUCLEOTIDE SEQUENCE [LARGE SCALE GENOMIC DNA]</scope>
    <source>
        <strain evidence="2">UoL-UT</strain>
    </source>
</reference>
<dbReference type="PANTHER" id="PTHR47510">
    <property type="entry name" value="REVERSE TRANSCRIPTASE DOMAIN-CONTAINING PROTEIN"/>
    <property type="match status" value="1"/>
</dbReference>
<keyword evidence="3" id="KW-1185">Reference proteome</keyword>
<evidence type="ECO:0000259" key="1">
    <source>
        <dbReference type="PROSITE" id="PS50878"/>
    </source>
</evidence>
<dbReference type="Proteomes" id="UP000288716">
    <property type="component" value="Unassembled WGS sequence"/>
</dbReference>
<feature type="domain" description="Reverse transcriptase" evidence="1">
    <location>
        <begin position="137"/>
        <end position="254"/>
    </location>
</feature>
<evidence type="ECO:0000313" key="3">
    <source>
        <dbReference type="Proteomes" id="UP000288716"/>
    </source>
</evidence>